<name>A0A644SUN1_9ZZZZ</name>
<organism evidence="1">
    <name type="scientific">bioreactor metagenome</name>
    <dbReference type="NCBI Taxonomy" id="1076179"/>
    <lineage>
        <taxon>unclassified sequences</taxon>
        <taxon>metagenomes</taxon>
        <taxon>ecological metagenomes</taxon>
    </lineage>
</organism>
<sequence length="136" mass="15130">MLKSVFRGRLVVFDYEAISNEPVSVYDRHGGKFKSNEAIQTEMDAFNQKFSIVASSPMAALRILTPPVLEGIVLASDKLGCPLYLSFRDDKLYVALGCGDSFEAADGDMTLSEQRQRVISEIKAMLELVDTLYLKN</sequence>
<dbReference type="Pfam" id="PF11335">
    <property type="entry name" value="DUF3137"/>
    <property type="match status" value="1"/>
</dbReference>
<proteinExistence type="predicted"/>
<reference evidence="1" key="1">
    <citation type="submission" date="2019-08" db="EMBL/GenBank/DDBJ databases">
        <authorList>
            <person name="Kucharzyk K."/>
            <person name="Murdoch R.W."/>
            <person name="Higgins S."/>
            <person name="Loffler F."/>
        </authorList>
    </citation>
    <scope>NUCLEOTIDE SEQUENCE</scope>
</reference>
<gene>
    <name evidence="1" type="ORF">SDC9_03953</name>
</gene>
<dbReference type="EMBL" id="VSSQ01000007">
    <property type="protein sequence ID" value="MPL58420.1"/>
    <property type="molecule type" value="Genomic_DNA"/>
</dbReference>
<dbReference type="AlphaFoldDB" id="A0A644SUN1"/>
<comment type="caution">
    <text evidence="1">The sequence shown here is derived from an EMBL/GenBank/DDBJ whole genome shotgun (WGS) entry which is preliminary data.</text>
</comment>
<dbReference type="InterPro" id="IPR021484">
    <property type="entry name" value="DUF3137"/>
</dbReference>
<protein>
    <submittedName>
        <fullName evidence="1">Uncharacterized protein</fullName>
    </submittedName>
</protein>
<evidence type="ECO:0000313" key="1">
    <source>
        <dbReference type="EMBL" id="MPL58420.1"/>
    </source>
</evidence>
<accession>A0A644SUN1</accession>